<keyword evidence="2" id="KW-1185">Reference proteome</keyword>
<proteinExistence type="predicted"/>
<evidence type="ECO:0000313" key="2">
    <source>
        <dbReference type="Proteomes" id="UP000070256"/>
    </source>
</evidence>
<dbReference type="Proteomes" id="UP000070256">
    <property type="component" value="Unassembled WGS sequence"/>
</dbReference>
<name>A0A133VND4_9EURY</name>
<sequence>MAYAFVPGVRAKINGLFSNSDSEPILSPSEVREHPNQYLGEKITIEGYYLPVWGICEKTLGNDPYSEIVYVKNASNFNLIGGGEYRFTGVLEQSETYVWCGVCLNLLEVEAV</sequence>
<reference evidence="1 2" key="1">
    <citation type="journal article" date="2016" name="Sci. Rep.">
        <title>Metabolic traits of an uncultured archaeal lineage -MSBL1- from brine pools of the Red Sea.</title>
        <authorList>
            <person name="Mwirichia R."/>
            <person name="Alam I."/>
            <person name="Rashid M."/>
            <person name="Vinu M."/>
            <person name="Ba-Alawi W."/>
            <person name="Anthony Kamau A."/>
            <person name="Kamanda Ngugi D."/>
            <person name="Goker M."/>
            <person name="Klenk H.P."/>
            <person name="Bajic V."/>
            <person name="Stingl U."/>
        </authorList>
    </citation>
    <scope>NUCLEOTIDE SEQUENCE [LARGE SCALE GENOMIC DNA]</scope>
    <source>
        <strain evidence="1">SCGC-AAA385D11</strain>
    </source>
</reference>
<dbReference type="AlphaFoldDB" id="A0A133VND4"/>
<comment type="caution">
    <text evidence="1">The sequence shown here is derived from an EMBL/GenBank/DDBJ whole genome shotgun (WGS) entry which is preliminary data.</text>
</comment>
<dbReference type="EMBL" id="LHYK01000019">
    <property type="protein sequence ID" value="KXB07975.1"/>
    <property type="molecule type" value="Genomic_DNA"/>
</dbReference>
<gene>
    <name evidence="1" type="ORF">AKJ58_01310</name>
</gene>
<evidence type="ECO:0000313" key="1">
    <source>
        <dbReference type="EMBL" id="KXB07975.1"/>
    </source>
</evidence>
<organism evidence="1 2">
    <name type="scientific">candidate division MSBL1 archaeon SCGC-AAA385D11</name>
    <dbReference type="NCBI Taxonomy" id="1698286"/>
    <lineage>
        <taxon>Archaea</taxon>
        <taxon>Methanobacteriati</taxon>
        <taxon>Methanobacteriota</taxon>
        <taxon>candidate division MSBL1</taxon>
    </lineage>
</organism>
<accession>A0A133VND4</accession>
<protein>
    <submittedName>
        <fullName evidence="1">Uncharacterized protein</fullName>
    </submittedName>
</protein>